<dbReference type="PANTHER" id="PTHR42716:SF2">
    <property type="entry name" value="L-ASPARTATE OXIDASE, CHLOROPLASTIC"/>
    <property type="match status" value="1"/>
</dbReference>
<gene>
    <name evidence="16" type="ORF">EC580_12785</name>
</gene>
<evidence type="ECO:0000256" key="12">
    <source>
        <dbReference type="RuleBase" id="RU362049"/>
    </source>
</evidence>
<comment type="cofactor">
    <cofactor evidence="1 12">
        <name>FAD</name>
        <dbReference type="ChEBI" id="CHEBI:57692"/>
    </cofactor>
</comment>
<protein>
    <recommendedName>
        <fullName evidence="4 10">L-aspartate oxidase</fullName>
        <ecNumber evidence="4 10">1.4.3.16</ecNumber>
    </recommendedName>
</protein>
<dbReference type="EC" id="1.4.3.16" evidence="4 10"/>
<accession>A0A3M8QTB6</accession>
<evidence type="ECO:0000256" key="5">
    <source>
        <dbReference type="ARBA" id="ARBA00022630"/>
    </source>
</evidence>
<dbReference type="Gene3D" id="3.50.50.60">
    <property type="entry name" value="FAD/NAD(P)-binding domain"/>
    <property type="match status" value="1"/>
</dbReference>
<comment type="pathway">
    <text evidence="2 12">Cofactor biosynthesis; NAD(+) biosynthesis; iminoaspartate from L-aspartate (oxidase route): step 1/1.</text>
</comment>
<evidence type="ECO:0000256" key="4">
    <source>
        <dbReference type="ARBA" id="ARBA00012173"/>
    </source>
</evidence>
<dbReference type="RefSeq" id="WP_123105662.1">
    <property type="nucleotide sequence ID" value="NZ_CP127527.1"/>
</dbReference>
<dbReference type="PIRSF" id="PIRSF000171">
    <property type="entry name" value="SDHA_APRA_LASPO"/>
    <property type="match status" value="1"/>
</dbReference>
<dbReference type="Gene3D" id="3.90.700.10">
    <property type="entry name" value="Succinate dehydrogenase/fumarate reductase flavoprotein, catalytic domain"/>
    <property type="match status" value="1"/>
</dbReference>
<dbReference type="FunFam" id="3.90.700.10:FF:000002">
    <property type="entry name" value="L-aspartate oxidase"/>
    <property type="match status" value="1"/>
</dbReference>
<dbReference type="PANTHER" id="PTHR42716">
    <property type="entry name" value="L-ASPARTATE OXIDASE"/>
    <property type="match status" value="1"/>
</dbReference>
<reference evidence="16" key="1">
    <citation type="submission" date="2018-10" db="EMBL/GenBank/DDBJ databases">
        <title>Acidithiobacillus sulfuriphilus sp. nov.: an extremely acidophilic sulfur-oxidizing chemolithotroph isolated from a neutral pH environment.</title>
        <authorList>
            <person name="Falagan C."/>
            <person name="Moya-Beltran A."/>
            <person name="Quatrini R."/>
            <person name="Johnson D.B."/>
        </authorList>
    </citation>
    <scope>NUCLEOTIDE SEQUENCE [LARGE SCALE GENOMIC DNA]</scope>
    <source>
        <strain evidence="16">CJ-2</strain>
    </source>
</reference>
<dbReference type="NCBIfam" id="NF006567">
    <property type="entry name" value="PRK09077.1"/>
    <property type="match status" value="1"/>
</dbReference>
<keyword evidence="13" id="KW-0175">Coiled coil</keyword>
<sequence>MKAMDFLIIGSGAAGLATALGLTHFGRVAVLSKDQGQDSATLWAQGGMAAVMKDTDSIAAHIQDTLNAGAGLCHPQVVRQMVEHGAAAARSLIAWGVPFTRDERGDFHLTREGGHSARRILHTADATGRAIEETLLQRVREHPDIFLGERHFAIDLWVEDGICRGATVLTPESGQIERWPARTVILATGGAGQVYLHTSNPPVATGDGIAMAYRAGAEVANMEFMQFHPTTLYHPGSTPFLLSEALRGEGAKLRLPDGSPFLERYDPRAELAPRDIVARAIDAEMKHHGLDYVLLDISHQPAAMIKAHFPTIDARCLELGLDITREPIPVVPAAHYTCGGVVVDRHGRSTLAGLYAAGEAACTGLHGANRLASNSLLECITTAAAIVADLQTFESIRPEPASFPPPPPPHRAIAVPTDALHRLRSRIQATMWRAVGIVRQDAQLQEARKQLEGIGAELQDLAETSHGLRAFHELRNLLQTAMLITQSAIARRESRGCHYNEDHPQRASQALDTIMQRDWPAPRQRPIPPEA</sequence>
<evidence type="ECO:0000256" key="7">
    <source>
        <dbReference type="ARBA" id="ARBA00022827"/>
    </source>
</evidence>
<evidence type="ECO:0000256" key="3">
    <source>
        <dbReference type="ARBA" id="ARBA00008562"/>
    </source>
</evidence>
<dbReference type="SUPFAM" id="SSF46977">
    <property type="entry name" value="Succinate dehydrogenase/fumarate reductase flavoprotein C-terminal domain"/>
    <property type="match status" value="1"/>
</dbReference>
<dbReference type="InterPro" id="IPR036188">
    <property type="entry name" value="FAD/NAD-bd_sf"/>
</dbReference>
<feature type="domain" description="FAD-dependent oxidoreductase 2 FAD-binding" evidence="14">
    <location>
        <begin position="5"/>
        <end position="376"/>
    </location>
</feature>
<dbReference type="NCBIfam" id="TIGR00551">
    <property type="entry name" value="nadB"/>
    <property type="match status" value="1"/>
</dbReference>
<dbReference type="InterPro" id="IPR005288">
    <property type="entry name" value="NadB"/>
</dbReference>
<comment type="caution">
    <text evidence="16">The sequence shown here is derived from an EMBL/GenBank/DDBJ whole genome shotgun (WGS) entry which is preliminary data.</text>
</comment>
<dbReference type="Pfam" id="PF02910">
    <property type="entry name" value="Succ_DH_flav_C"/>
    <property type="match status" value="1"/>
</dbReference>
<dbReference type="InterPro" id="IPR037099">
    <property type="entry name" value="Fum_R/Succ_DH_flav-like_C_sf"/>
</dbReference>
<dbReference type="UniPathway" id="UPA00253">
    <property type="reaction ID" value="UER00326"/>
</dbReference>
<keyword evidence="8 12" id="KW-0560">Oxidoreductase</keyword>
<evidence type="ECO:0000256" key="10">
    <source>
        <dbReference type="NCBIfam" id="TIGR00551"/>
    </source>
</evidence>
<name>A0A3M8QTB6_9PROT</name>
<comment type="function">
    <text evidence="12">Catalyzes the oxidation of L-aspartate to iminoaspartate.</text>
</comment>
<dbReference type="OrthoDB" id="5287608at2"/>
<dbReference type="Pfam" id="PF00890">
    <property type="entry name" value="FAD_binding_2"/>
    <property type="match status" value="1"/>
</dbReference>
<comment type="subcellular location">
    <subcellularLocation>
        <location evidence="12">Cytoplasm</location>
    </subcellularLocation>
</comment>
<evidence type="ECO:0000256" key="8">
    <source>
        <dbReference type="ARBA" id="ARBA00023002"/>
    </source>
</evidence>
<comment type="catalytic activity">
    <reaction evidence="9">
        <text>L-aspartate + O2 = iminosuccinate + H2O2</text>
        <dbReference type="Rhea" id="RHEA:25876"/>
        <dbReference type="ChEBI" id="CHEBI:15379"/>
        <dbReference type="ChEBI" id="CHEBI:16240"/>
        <dbReference type="ChEBI" id="CHEBI:29991"/>
        <dbReference type="ChEBI" id="CHEBI:77875"/>
        <dbReference type="EC" id="1.4.3.16"/>
    </reaction>
    <physiologicalReaction direction="left-to-right" evidence="9">
        <dbReference type="Rhea" id="RHEA:25877"/>
    </physiologicalReaction>
</comment>
<dbReference type="EMBL" id="RIZI01000191">
    <property type="protein sequence ID" value="RNF58224.1"/>
    <property type="molecule type" value="Genomic_DNA"/>
</dbReference>
<keyword evidence="6 12" id="KW-0662">Pyridine nucleotide biosynthesis</keyword>
<dbReference type="GO" id="GO:0005737">
    <property type="term" value="C:cytoplasm"/>
    <property type="evidence" value="ECO:0007669"/>
    <property type="project" value="UniProtKB-SubCell"/>
</dbReference>
<feature type="active site" description="Proton acceptor" evidence="11">
    <location>
        <position position="274"/>
    </location>
</feature>
<evidence type="ECO:0000256" key="6">
    <source>
        <dbReference type="ARBA" id="ARBA00022642"/>
    </source>
</evidence>
<keyword evidence="7 12" id="KW-0274">FAD</keyword>
<dbReference type="AlphaFoldDB" id="A0A3M8QTB6"/>
<dbReference type="InterPro" id="IPR027477">
    <property type="entry name" value="Succ_DH/fumarate_Rdtase_cat_sf"/>
</dbReference>
<evidence type="ECO:0000259" key="14">
    <source>
        <dbReference type="Pfam" id="PF00890"/>
    </source>
</evidence>
<dbReference type="Gene3D" id="1.20.58.100">
    <property type="entry name" value="Fumarate reductase/succinate dehydrogenase flavoprotein-like, C-terminal domain"/>
    <property type="match status" value="1"/>
</dbReference>
<dbReference type="PRINTS" id="PR00368">
    <property type="entry name" value="FADPNR"/>
</dbReference>
<evidence type="ECO:0000259" key="15">
    <source>
        <dbReference type="Pfam" id="PF02910"/>
    </source>
</evidence>
<proteinExistence type="inferred from homology"/>
<evidence type="ECO:0000256" key="13">
    <source>
        <dbReference type="SAM" id="Coils"/>
    </source>
</evidence>
<organism evidence="16">
    <name type="scientific">Acidithiobacillus sulfuriphilus</name>
    <dbReference type="NCBI Taxonomy" id="1867749"/>
    <lineage>
        <taxon>Bacteria</taxon>
        <taxon>Pseudomonadati</taxon>
        <taxon>Pseudomonadota</taxon>
        <taxon>Acidithiobacillia</taxon>
        <taxon>Acidithiobacillales</taxon>
        <taxon>Acidithiobacillaceae</taxon>
        <taxon>Acidithiobacillus</taxon>
    </lineage>
</organism>
<keyword evidence="5 12" id="KW-0285">Flavoprotein</keyword>
<evidence type="ECO:0000256" key="2">
    <source>
        <dbReference type="ARBA" id="ARBA00004950"/>
    </source>
</evidence>
<dbReference type="InterPro" id="IPR003953">
    <property type="entry name" value="FAD-dep_OxRdtase_2_FAD-bd"/>
</dbReference>
<evidence type="ECO:0000256" key="11">
    <source>
        <dbReference type="PIRSR" id="PIRSR000171-1"/>
    </source>
</evidence>
<dbReference type="SUPFAM" id="SSF51905">
    <property type="entry name" value="FAD/NAD(P)-binding domain"/>
    <property type="match status" value="1"/>
</dbReference>
<feature type="coiled-coil region" evidence="13">
    <location>
        <begin position="437"/>
        <end position="464"/>
    </location>
</feature>
<feature type="domain" description="Fumarate reductase/succinate dehydrogenase flavoprotein-like C-terminal" evidence="15">
    <location>
        <begin position="424"/>
        <end position="508"/>
    </location>
</feature>
<dbReference type="GO" id="GO:0034628">
    <property type="term" value="P:'de novo' NAD+ biosynthetic process from L-aspartate"/>
    <property type="evidence" value="ECO:0007669"/>
    <property type="project" value="TreeGrafter"/>
</dbReference>
<dbReference type="GO" id="GO:0008734">
    <property type="term" value="F:L-aspartate oxidase activity"/>
    <property type="evidence" value="ECO:0007669"/>
    <property type="project" value="UniProtKB-UniRule"/>
</dbReference>
<dbReference type="InterPro" id="IPR015939">
    <property type="entry name" value="Fum_Rdtase/Succ_DH_flav-like_C"/>
</dbReference>
<comment type="similarity">
    <text evidence="3 12">Belongs to the FAD-dependent oxidoreductase 2 family. NadB subfamily.</text>
</comment>
<evidence type="ECO:0000256" key="9">
    <source>
        <dbReference type="ARBA" id="ARBA00048305"/>
    </source>
</evidence>
<evidence type="ECO:0000313" key="16">
    <source>
        <dbReference type="EMBL" id="RNF58224.1"/>
    </source>
</evidence>
<evidence type="ECO:0000256" key="1">
    <source>
        <dbReference type="ARBA" id="ARBA00001974"/>
    </source>
</evidence>
<dbReference type="SUPFAM" id="SSF56425">
    <property type="entry name" value="Succinate dehydrogenase/fumarate reductase flavoprotein, catalytic domain"/>
    <property type="match status" value="1"/>
</dbReference>